<keyword evidence="10 12" id="KW-0238">DNA-binding</keyword>
<dbReference type="RefSeq" id="WP_009201529.1">
    <property type="nucleotide sequence ID" value="NZ_ACJX03000001.1"/>
</dbReference>
<evidence type="ECO:0000256" key="1">
    <source>
        <dbReference type="ARBA" id="ARBA00022478"/>
    </source>
</evidence>
<proteinExistence type="inferred from homology"/>
<keyword evidence="2 12" id="KW-0639">Primosome</keyword>
<dbReference type="Proteomes" id="UP000005273">
    <property type="component" value="Unassembled WGS sequence"/>
</dbReference>
<evidence type="ECO:0000313" key="16">
    <source>
        <dbReference type="EMBL" id="KRT35769.1"/>
    </source>
</evidence>
<evidence type="ECO:0000256" key="12">
    <source>
        <dbReference type="HAMAP-Rule" id="MF_00974"/>
    </source>
</evidence>
<evidence type="ECO:0000256" key="4">
    <source>
        <dbReference type="ARBA" id="ARBA00022695"/>
    </source>
</evidence>
<keyword evidence="11 12" id="KW-0804">Transcription</keyword>
<dbReference type="Gene3D" id="3.90.980.10">
    <property type="entry name" value="DNA primase, catalytic core, N-terminal domain"/>
    <property type="match status" value="1"/>
</dbReference>
<comment type="cofactor">
    <cofactor evidence="12 13 14">
        <name>Zn(2+)</name>
        <dbReference type="ChEBI" id="CHEBI:29105"/>
    </cofactor>
    <text evidence="12 13 14">Binds 1 zinc ion per monomer.</text>
</comment>
<evidence type="ECO:0000313" key="17">
    <source>
        <dbReference type="Proteomes" id="UP000005273"/>
    </source>
</evidence>
<dbReference type="CDD" id="cd03364">
    <property type="entry name" value="TOPRIM_DnaG_primases"/>
    <property type="match status" value="1"/>
</dbReference>
<dbReference type="InterPro" id="IPR050219">
    <property type="entry name" value="DnaG_primase"/>
</dbReference>
<evidence type="ECO:0000256" key="2">
    <source>
        <dbReference type="ARBA" id="ARBA00022515"/>
    </source>
</evidence>
<dbReference type="SMART" id="SM00400">
    <property type="entry name" value="ZnF_CHCC"/>
    <property type="match status" value="1"/>
</dbReference>
<comment type="function">
    <text evidence="12 13">RNA polymerase that catalyzes the synthesis of short RNA molecules used as primers for DNA polymerase during DNA replication.</text>
</comment>
<dbReference type="Gene3D" id="3.90.580.10">
    <property type="entry name" value="Zinc finger, CHC2-type domain"/>
    <property type="match status" value="1"/>
</dbReference>
<accession>A0A0T5XBQ6</accession>
<dbReference type="Pfam" id="PF01807">
    <property type="entry name" value="Zn_ribbon_DnaG"/>
    <property type="match status" value="1"/>
</dbReference>
<keyword evidence="6 12" id="KW-0479">Metal-binding</keyword>
<sequence>MDKFQIEEIKKRLDILDIVGDYVQLKKVGKGYRALCPFHSEKTPSFYVMPDRQFFHCFGCGKGGDVISFVMEIEGLSFPDAIELLANRVGIKIDSNETRRNEWNLSEVMEKALKIYRDSLESAGGEVARKYLIQRRLLEKWWSRFEIGWAPPSWDYLWRLLNKAGIPSKAAIECGLVIEGQRGLYDRFRGRIIFPIRDVIGRLIGFGGRSIAGEGAKYINTPESPLFHKGRCLYLLNVAKDAMREKGRAILVEGYMDAIRLHISGFGESVASLGTALTEEQANLISRFADVCYVCYDADTAGQEAAIRGMYLLQASGLQVKVVVLPHGVDPDEFLSKEGERAFKELLSQSLHLPLYHLKIREKALKDLSLRKKAVEELLESFSGISLPDLAPFMSQIASALEVPRYALENMLLNFGANKTRAEDEKKGKSAKSSVYINESKKQDEKSLAVDAKEAALFALLWNDPEKRHHFREEEIYPLISDERIKTLVAALINGESTEELEKRWLNSGDLFPLQTLALGNAFCEQFEEGISPWDVIVGELRLRSIKFRYDELYSKMLKGEANYDEIKEMRKIASLLKGGKEDR</sequence>
<dbReference type="GO" id="GO:0003677">
    <property type="term" value="F:DNA binding"/>
    <property type="evidence" value="ECO:0007669"/>
    <property type="project" value="UniProtKB-KW"/>
</dbReference>
<comment type="subunit">
    <text evidence="12">Monomer. Interacts with DnaB.</text>
</comment>
<protein>
    <recommendedName>
        <fullName evidence="12 13">DNA primase</fullName>
        <ecNumber evidence="12">2.7.7.101</ecNumber>
    </recommendedName>
</protein>
<dbReference type="PROSITE" id="PS50880">
    <property type="entry name" value="TOPRIM"/>
    <property type="match status" value="1"/>
</dbReference>
<keyword evidence="5 12" id="KW-0235">DNA replication</keyword>
<dbReference type="GO" id="GO:0008270">
    <property type="term" value="F:zinc ion binding"/>
    <property type="evidence" value="ECO:0007669"/>
    <property type="project" value="UniProtKB-UniRule"/>
</dbReference>
<dbReference type="GO" id="GO:0005737">
    <property type="term" value="C:cytoplasm"/>
    <property type="evidence" value="ECO:0007669"/>
    <property type="project" value="TreeGrafter"/>
</dbReference>
<keyword evidence="4 12" id="KW-0548">Nucleotidyltransferase</keyword>
<dbReference type="PIRSF" id="PIRSF002811">
    <property type="entry name" value="DnaG"/>
    <property type="match status" value="1"/>
</dbReference>
<evidence type="ECO:0000256" key="11">
    <source>
        <dbReference type="ARBA" id="ARBA00023163"/>
    </source>
</evidence>
<feature type="domain" description="Toprim" evidence="15">
    <location>
        <begin position="247"/>
        <end position="330"/>
    </location>
</feature>
<dbReference type="PANTHER" id="PTHR30313:SF2">
    <property type="entry name" value="DNA PRIMASE"/>
    <property type="match status" value="1"/>
</dbReference>
<evidence type="ECO:0000256" key="8">
    <source>
        <dbReference type="ARBA" id="ARBA00022833"/>
    </source>
</evidence>
<organism evidence="16 17">
    <name type="scientific">Acetomicrobium hydrogeniformans ATCC BAA-1850</name>
    <dbReference type="NCBI Taxonomy" id="592015"/>
    <lineage>
        <taxon>Bacteria</taxon>
        <taxon>Thermotogati</taxon>
        <taxon>Synergistota</taxon>
        <taxon>Synergistia</taxon>
        <taxon>Synergistales</taxon>
        <taxon>Acetomicrobiaceae</taxon>
        <taxon>Acetomicrobium</taxon>
    </lineage>
</organism>
<dbReference type="PANTHER" id="PTHR30313">
    <property type="entry name" value="DNA PRIMASE"/>
    <property type="match status" value="1"/>
</dbReference>
<reference evidence="17" key="1">
    <citation type="submission" date="2012-09" db="EMBL/GenBank/DDBJ databases">
        <authorList>
            <person name="Weinstock G."/>
            <person name="Sodergren E."/>
            <person name="Clifton S."/>
            <person name="Fulton L."/>
            <person name="Fulton B."/>
            <person name="Courtney L."/>
            <person name="Fronick C."/>
            <person name="Harrison M."/>
            <person name="Strong C."/>
            <person name="Farmer C."/>
            <person name="Delehaunty K."/>
            <person name="Markovic C."/>
            <person name="Hall O."/>
            <person name="Minx P."/>
            <person name="Tomlinson C."/>
            <person name="Mitreva M."/>
            <person name="Nelson J."/>
            <person name="Hou S."/>
            <person name="Wollam A."/>
            <person name="Pepin K.H."/>
            <person name="Johnson M."/>
            <person name="Bhonagiri V."/>
            <person name="Nash W.E."/>
            <person name="Suruliraj S."/>
            <person name="Warren W."/>
            <person name="Chinwalla A."/>
            <person name="Mardis E.R."/>
            <person name="Wilson R.K."/>
        </authorList>
    </citation>
    <scope>NUCLEOTIDE SEQUENCE [LARGE SCALE GENOMIC DNA]</scope>
    <source>
        <strain evidence="17">OS1</strain>
    </source>
</reference>
<dbReference type="GO" id="GO:0000428">
    <property type="term" value="C:DNA-directed RNA polymerase complex"/>
    <property type="evidence" value="ECO:0007669"/>
    <property type="project" value="UniProtKB-KW"/>
</dbReference>
<keyword evidence="17" id="KW-1185">Reference proteome</keyword>
<evidence type="ECO:0000256" key="14">
    <source>
        <dbReference type="PIRSR" id="PIRSR002811-1"/>
    </source>
</evidence>
<dbReference type="SUPFAM" id="SSF57783">
    <property type="entry name" value="Zinc beta-ribbon"/>
    <property type="match status" value="1"/>
</dbReference>
<dbReference type="EC" id="2.7.7.101" evidence="12"/>
<evidence type="ECO:0000256" key="5">
    <source>
        <dbReference type="ARBA" id="ARBA00022705"/>
    </source>
</evidence>
<dbReference type="SMART" id="SM00493">
    <property type="entry name" value="TOPRIM"/>
    <property type="match status" value="1"/>
</dbReference>
<dbReference type="InterPro" id="IPR034151">
    <property type="entry name" value="TOPRIM_DnaG_bac"/>
</dbReference>
<comment type="domain">
    <text evidence="12">Contains an N-terminal zinc-binding domain, a central core domain that contains the primase activity, and a C-terminal DnaB-binding domain.</text>
</comment>
<feature type="zinc finger region" description="CHC2-type" evidence="12 14">
    <location>
        <begin position="36"/>
        <end position="60"/>
    </location>
</feature>
<dbReference type="EMBL" id="ACJX03000001">
    <property type="protein sequence ID" value="KRT35769.1"/>
    <property type="molecule type" value="Genomic_DNA"/>
</dbReference>
<comment type="catalytic activity">
    <reaction evidence="12">
        <text>ssDNA + n NTP = ssDNA/pppN(pN)n-1 hybrid + (n-1) diphosphate.</text>
        <dbReference type="EC" id="2.7.7.101"/>
    </reaction>
</comment>
<evidence type="ECO:0000256" key="10">
    <source>
        <dbReference type="ARBA" id="ARBA00023125"/>
    </source>
</evidence>
<keyword evidence="8 12" id="KW-0862">Zinc</keyword>
<dbReference type="STRING" id="592015.HMPREF1705_03017"/>
<dbReference type="eggNOG" id="COG0358">
    <property type="taxonomic scope" value="Bacteria"/>
</dbReference>
<evidence type="ECO:0000256" key="13">
    <source>
        <dbReference type="PIRNR" id="PIRNR002811"/>
    </source>
</evidence>
<dbReference type="Gene3D" id="3.40.1360.10">
    <property type="match status" value="1"/>
</dbReference>
<dbReference type="GO" id="GO:1990077">
    <property type="term" value="C:primosome complex"/>
    <property type="evidence" value="ECO:0007669"/>
    <property type="project" value="UniProtKB-KW"/>
</dbReference>
<dbReference type="GO" id="GO:0003899">
    <property type="term" value="F:DNA-directed RNA polymerase activity"/>
    <property type="evidence" value="ECO:0007669"/>
    <property type="project" value="UniProtKB-UniRule"/>
</dbReference>
<dbReference type="InterPro" id="IPR036977">
    <property type="entry name" value="DNA_primase_Znf_CHC2"/>
</dbReference>
<dbReference type="HAMAP" id="MF_00974">
    <property type="entry name" value="DNA_primase_DnaG"/>
    <property type="match status" value="1"/>
</dbReference>
<dbReference type="InterPro" id="IPR002694">
    <property type="entry name" value="Znf_CHC2"/>
</dbReference>
<dbReference type="FunFam" id="3.40.1360.10:FF:000002">
    <property type="entry name" value="DNA primase"/>
    <property type="match status" value="1"/>
</dbReference>
<comment type="caution">
    <text evidence="16">The sequence shown here is derived from an EMBL/GenBank/DDBJ whole genome shotgun (WGS) entry which is preliminary data.</text>
</comment>
<evidence type="ECO:0000256" key="9">
    <source>
        <dbReference type="ARBA" id="ARBA00022842"/>
    </source>
</evidence>
<evidence type="ECO:0000256" key="6">
    <source>
        <dbReference type="ARBA" id="ARBA00022723"/>
    </source>
</evidence>
<dbReference type="Pfam" id="PF13155">
    <property type="entry name" value="Toprim_2"/>
    <property type="match status" value="1"/>
</dbReference>
<dbReference type="InterPro" id="IPR013264">
    <property type="entry name" value="DNAG_N"/>
</dbReference>
<gene>
    <name evidence="12" type="primary">dnaG</name>
    <name evidence="16" type="ORF">HMPREF1705_03017</name>
</gene>
<dbReference type="InterPro" id="IPR030846">
    <property type="entry name" value="DnaG_bac"/>
</dbReference>
<name>A0A0T5XBQ6_9BACT</name>
<keyword evidence="7 12" id="KW-0863">Zinc-finger</keyword>
<keyword evidence="1 12" id="KW-0240">DNA-directed RNA polymerase</keyword>
<comment type="similarity">
    <text evidence="12 13">Belongs to the DnaG primase family.</text>
</comment>
<dbReference type="NCBIfam" id="TIGR01391">
    <property type="entry name" value="dnaG"/>
    <property type="match status" value="1"/>
</dbReference>
<dbReference type="Pfam" id="PF08275">
    <property type="entry name" value="DNAG_N"/>
    <property type="match status" value="1"/>
</dbReference>
<dbReference type="OrthoDB" id="9803773at2"/>
<keyword evidence="9" id="KW-0460">Magnesium</keyword>
<evidence type="ECO:0000256" key="7">
    <source>
        <dbReference type="ARBA" id="ARBA00022771"/>
    </source>
</evidence>
<dbReference type="InterPro" id="IPR006295">
    <property type="entry name" value="DNA_primase_DnaG"/>
</dbReference>
<dbReference type="InterPro" id="IPR006171">
    <property type="entry name" value="TOPRIM_dom"/>
</dbReference>
<dbReference type="FunFam" id="3.90.580.10:FF:000001">
    <property type="entry name" value="DNA primase"/>
    <property type="match status" value="1"/>
</dbReference>
<dbReference type="InterPro" id="IPR037068">
    <property type="entry name" value="DNA_primase_core_N_sf"/>
</dbReference>
<dbReference type="AlphaFoldDB" id="A0A0T5XBQ6"/>
<evidence type="ECO:0000259" key="15">
    <source>
        <dbReference type="PROSITE" id="PS50880"/>
    </source>
</evidence>
<dbReference type="GO" id="GO:0006269">
    <property type="term" value="P:DNA replication, synthesis of primer"/>
    <property type="evidence" value="ECO:0007669"/>
    <property type="project" value="UniProtKB-UniRule"/>
</dbReference>
<keyword evidence="3 12" id="KW-0808">Transferase</keyword>
<evidence type="ECO:0000256" key="3">
    <source>
        <dbReference type="ARBA" id="ARBA00022679"/>
    </source>
</evidence>
<dbReference type="SUPFAM" id="SSF56731">
    <property type="entry name" value="DNA primase core"/>
    <property type="match status" value="1"/>
</dbReference>